<proteinExistence type="predicted"/>
<evidence type="ECO:0000313" key="2">
    <source>
        <dbReference type="Proteomes" id="UP001041814"/>
    </source>
</evidence>
<protein>
    <submittedName>
        <fullName evidence="1">Uncharacterized protein</fullName>
    </submittedName>
</protein>
<reference evidence="1" key="2">
    <citation type="journal article" date="2020" name="Microorganisms">
        <title>Osmotic Adaptation and Compatible Solute Biosynthesis of Phototrophic Bacteria as Revealed from Genome Analyses.</title>
        <authorList>
            <person name="Imhoff J.F."/>
            <person name="Rahn T."/>
            <person name="Kunzel S."/>
            <person name="Keller A."/>
            <person name="Neulinger S.C."/>
        </authorList>
    </citation>
    <scope>NUCLEOTIDE SEQUENCE</scope>
    <source>
        <strain evidence="1">IM 151</strain>
    </source>
</reference>
<name>A0ABS1DT64_RUBGE</name>
<comment type="caution">
    <text evidence="1">The sequence shown here is derived from an EMBL/GenBank/DDBJ whole genome shotgun (WGS) entry which is preliminary data.</text>
</comment>
<accession>A0ABS1DT64</accession>
<dbReference type="Proteomes" id="UP001041814">
    <property type="component" value="Unassembled WGS sequence"/>
</dbReference>
<sequence length="61" mass="6711">MRGRDWQPGPPLDIQHLRRDVCRQMRRIDALLRETGLGAQLLPQPEILGGALCAMGGTAFG</sequence>
<organism evidence="1 2">
    <name type="scientific">Rubrivivax gelatinosus</name>
    <name type="common">Rhodocyclus gelatinosus</name>
    <name type="synonym">Rhodopseudomonas gelatinosa</name>
    <dbReference type="NCBI Taxonomy" id="28068"/>
    <lineage>
        <taxon>Bacteria</taxon>
        <taxon>Pseudomonadati</taxon>
        <taxon>Pseudomonadota</taxon>
        <taxon>Betaproteobacteria</taxon>
        <taxon>Burkholderiales</taxon>
        <taxon>Sphaerotilaceae</taxon>
        <taxon>Rubrivivax</taxon>
    </lineage>
</organism>
<keyword evidence="2" id="KW-1185">Reference proteome</keyword>
<dbReference type="EMBL" id="NRRU01000024">
    <property type="protein sequence ID" value="MBK1712780.1"/>
    <property type="molecule type" value="Genomic_DNA"/>
</dbReference>
<reference evidence="1" key="1">
    <citation type="submission" date="2017-08" db="EMBL/GenBank/DDBJ databases">
        <authorList>
            <person name="Imhoff J.F."/>
            <person name="Rahn T."/>
            <person name="Kuenzel S."/>
            <person name="Neulinger S.C."/>
        </authorList>
    </citation>
    <scope>NUCLEOTIDE SEQUENCE</scope>
    <source>
        <strain evidence="1">IM 151</strain>
    </source>
</reference>
<dbReference type="RefSeq" id="WP_200378378.1">
    <property type="nucleotide sequence ID" value="NZ_NRRU01000024.1"/>
</dbReference>
<gene>
    <name evidence="1" type="ORF">CKO43_08310</name>
</gene>
<evidence type="ECO:0000313" key="1">
    <source>
        <dbReference type="EMBL" id="MBK1712780.1"/>
    </source>
</evidence>